<organism evidence="8 9">
    <name type="scientific">Desulfitobacterium dehalogenans (strain ATCC 51507 / DSM 9161 / JW/IU-DC1)</name>
    <dbReference type="NCBI Taxonomy" id="756499"/>
    <lineage>
        <taxon>Bacteria</taxon>
        <taxon>Bacillati</taxon>
        <taxon>Bacillota</taxon>
        <taxon>Clostridia</taxon>
        <taxon>Eubacteriales</taxon>
        <taxon>Desulfitobacteriaceae</taxon>
        <taxon>Desulfitobacterium</taxon>
    </lineage>
</organism>
<name>I4A4W9_DESDJ</name>
<evidence type="ECO:0000256" key="5">
    <source>
        <dbReference type="PROSITE-ProRule" id="PRU01016"/>
    </source>
</evidence>
<dbReference type="Gene3D" id="3.40.50.150">
    <property type="entry name" value="Vaccinia Virus protein VP39"/>
    <property type="match status" value="1"/>
</dbReference>
<evidence type="ECO:0000256" key="7">
    <source>
        <dbReference type="RuleBase" id="RU000417"/>
    </source>
</evidence>
<dbReference type="CDD" id="cd00315">
    <property type="entry name" value="Cyt_C5_DNA_methylase"/>
    <property type="match status" value="1"/>
</dbReference>
<dbReference type="InterPro" id="IPR018117">
    <property type="entry name" value="C5_DNA_meth_AS"/>
</dbReference>
<dbReference type="RefSeq" id="WP_014792497.1">
    <property type="nucleotide sequence ID" value="NC_018017.1"/>
</dbReference>
<dbReference type="PANTHER" id="PTHR10629">
    <property type="entry name" value="CYTOSINE-SPECIFIC METHYLTRANSFERASE"/>
    <property type="match status" value="1"/>
</dbReference>
<dbReference type="Proteomes" id="UP000006053">
    <property type="component" value="Chromosome"/>
</dbReference>
<dbReference type="KEGG" id="ddh:Desde_0545"/>
<keyword evidence="2 5" id="KW-0808">Transferase</keyword>
<dbReference type="PROSITE" id="PS00094">
    <property type="entry name" value="C5_MTASE_1"/>
    <property type="match status" value="1"/>
</dbReference>
<dbReference type="GO" id="GO:0032259">
    <property type="term" value="P:methylation"/>
    <property type="evidence" value="ECO:0007669"/>
    <property type="project" value="UniProtKB-KW"/>
</dbReference>
<dbReference type="Gene3D" id="3.90.120.10">
    <property type="entry name" value="DNA Methylase, subunit A, domain 2"/>
    <property type="match status" value="1"/>
</dbReference>
<dbReference type="GO" id="GO:0009307">
    <property type="term" value="P:DNA restriction-modification system"/>
    <property type="evidence" value="ECO:0007669"/>
    <property type="project" value="UniProtKB-KW"/>
</dbReference>
<dbReference type="REBASE" id="43351">
    <property type="entry name" value="M.Dde51507ORF813P"/>
</dbReference>
<feature type="active site" evidence="5">
    <location>
        <position position="76"/>
    </location>
</feature>
<dbReference type="PANTHER" id="PTHR10629:SF52">
    <property type="entry name" value="DNA (CYTOSINE-5)-METHYLTRANSFERASE 1"/>
    <property type="match status" value="1"/>
</dbReference>
<dbReference type="PRINTS" id="PR00105">
    <property type="entry name" value="C5METTRFRASE"/>
</dbReference>
<evidence type="ECO:0000256" key="4">
    <source>
        <dbReference type="ARBA" id="ARBA00022747"/>
    </source>
</evidence>
<evidence type="ECO:0000256" key="2">
    <source>
        <dbReference type="ARBA" id="ARBA00022679"/>
    </source>
</evidence>
<dbReference type="STRING" id="756499.Desde_0545"/>
<evidence type="ECO:0000313" key="8">
    <source>
        <dbReference type="EMBL" id="AFL99003.1"/>
    </source>
</evidence>
<protein>
    <recommendedName>
        <fullName evidence="7">Cytosine-specific methyltransferase</fullName>
        <ecNumber evidence="7">2.1.1.37</ecNumber>
    </recommendedName>
</protein>
<proteinExistence type="inferred from homology"/>
<comment type="similarity">
    <text evidence="5 6">Belongs to the class I-like SAM-binding methyltransferase superfamily. C5-methyltransferase family.</text>
</comment>
<dbReference type="InterPro" id="IPR001525">
    <property type="entry name" value="C5_MeTfrase"/>
</dbReference>
<dbReference type="EMBL" id="CP003348">
    <property type="protein sequence ID" value="AFL99003.1"/>
    <property type="molecule type" value="Genomic_DNA"/>
</dbReference>
<keyword evidence="9" id="KW-1185">Reference proteome</keyword>
<dbReference type="GO" id="GO:0044027">
    <property type="term" value="P:negative regulation of gene expression via chromosomal CpG island methylation"/>
    <property type="evidence" value="ECO:0007669"/>
    <property type="project" value="TreeGrafter"/>
</dbReference>
<dbReference type="InterPro" id="IPR050390">
    <property type="entry name" value="C5-Methyltransferase"/>
</dbReference>
<dbReference type="EC" id="2.1.1.37" evidence="7"/>
<comment type="catalytic activity">
    <reaction evidence="7">
        <text>a 2'-deoxycytidine in DNA + S-adenosyl-L-methionine = a 5-methyl-2'-deoxycytidine in DNA + S-adenosyl-L-homocysteine + H(+)</text>
        <dbReference type="Rhea" id="RHEA:13681"/>
        <dbReference type="Rhea" id="RHEA-COMP:11369"/>
        <dbReference type="Rhea" id="RHEA-COMP:11370"/>
        <dbReference type="ChEBI" id="CHEBI:15378"/>
        <dbReference type="ChEBI" id="CHEBI:57856"/>
        <dbReference type="ChEBI" id="CHEBI:59789"/>
        <dbReference type="ChEBI" id="CHEBI:85452"/>
        <dbReference type="ChEBI" id="CHEBI:85454"/>
        <dbReference type="EC" id="2.1.1.37"/>
    </reaction>
</comment>
<dbReference type="GO" id="GO:0003886">
    <property type="term" value="F:DNA (cytosine-5-)-methyltransferase activity"/>
    <property type="evidence" value="ECO:0007669"/>
    <property type="project" value="UniProtKB-EC"/>
</dbReference>
<dbReference type="eggNOG" id="COG0270">
    <property type="taxonomic scope" value="Bacteria"/>
</dbReference>
<keyword evidence="1 5" id="KW-0489">Methyltransferase</keyword>
<evidence type="ECO:0000256" key="1">
    <source>
        <dbReference type="ARBA" id="ARBA00022603"/>
    </source>
</evidence>
<reference evidence="9" key="1">
    <citation type="submission" date="2012-06" db="EMBL/GenBank/DDBJ databases">
        <title>Complete sequence of Desulfitobacterium dehalogenans ATCC 51507.</title>
        <authorList>
            <person name="Lucas S."/>
            <person name="Han J."/>
            <person name="Lapidus A."/>
            <person name="Cheng J.-F."/>
            <person name="Goodwin L."/>
            <person name="Pitluck S."/>
            <person name="Peters L."/>
            <person name="Ovchinnikova G."/>
            <person name="Teshima H."/>
            <person name="Detter J.C."/>
            <person name="Han C."/>
            <person name="Tapia R."/>
            <person name="Land M."/>
            <person name="Hauser L."/>
            <person name="Kyrpides N."/>
            <person name="Ivanova N."/>
            <person name="Pagani I."/>
            <person name="Kruse T."/>
            <person name="de Vos W.M."/>
            <person name="Smidt H."/>
            <person name="Woyke T."/>
        </authorList>
    </citation>
    <scope>NUCLEOTIDE SEQUENCE [LARGE SCALE GENOMIC DNA]</scope>
    <source>
        <strain evidence="9">ATCC 51507 / DSM 9161 / JW/IU-DC1</strain>
    </source>
</reference>
<evidence type="ECO:0000256" key="3">
    <source>
        <dbReference type="ARBA" id="ARBA00022691"/>
    </source>
</evidence>
<sequence>MRAVSLFAGAGGMDVGFSDAGVSIVWANELDLDAAQTYIKNNPDTMLRQGDIKRLKEELQQFDEGSIDLVFGGPPCQGFSVAGKMDPDDERSKLIWEYMDVVNILKPKIFVMENVKALGKLQRWQSVREKIVSRAHDMGYTCFYKVLNAADFGVPQKRERVFFIGFLDTDADVEKIFETEIIKLIKPRVTVRDCLRKLPPAGTEGNPITCTAKISLAANPVMRKSPYAGMLFNGMGRPLDISSQANTLPASMGGNKTPILDELLLEDPEAENWVVQYHTELAQANKKVSRIVPSHIRRITTVEAAAIQTFPPTYQFVGEKSSIYRQIGNAVPCNLAFAIAEAIISIYNEAYLTKARVYA</sequence>
<dbReference type="GO" id="GO:0003677">
    <property type="term" value="F:DNA binding"/>
    <property type="evidence" value="ECO:0007669"/>
    <property type="project" value="TreeGrafter"/>
</dbReference>
<accession>I4A4W9</accession>
<dbReference type="OrthoDB" id="9813719at2"/>
<evidence type="ECO:0000256" key="6">
    <source>
        <dbReference type="RuleBase" id="RU000416"/>
    </source>
</evidence>
<reference evidence="8 9" key="2">
    <citation type="journal article" date="2015" name="J. Bacteriol.">
        <title>Genomic, proteomic, and biochemical analysis of the organohalide respiratory pathway in Desulfitobacterium dehalogenans.</title>
        <authorList>
            <person name="Kruse T."/>
            <person name="van de Pas B.A."/>
            <person name="Atteia A."/>
            <person name="Krab K."/>
            <person name="Hagen W.R."/>
            <person name="Goodwin L."/>
            <person name="Chain P."/>
            <person name="Boeren S."/>
            <person name="Maphosa F."/>
            <person name="Schraa G."/>
            <person name="de Vos W.M."/>
            <person name="van der Oost J."/>
            <person name="Smidt H."/>
            <person name="Stams A.J."/>
        </authorList>
    </citation>
    <scope>NUCLEOTIDE SEQUENCE [LARGE SCALE GENOMIC DNA]</scope>
    <source>
        <strain evidence="9">ATCC 51507 / DSM 9161 / JW/IU-DC1</strain>
    </source>
</reference>
<dbReference type="HOGENOM" id="CLU_006958_2_0_9"/>
<dbReference type="Pfam" id="PF00145">
    <property type="entry name" value="DNA_methylase"/>
    <property type="match status" value="1"/>
</dbReference>
<dbReference type="NCBIfam" id="TIGR00675">
    <property type="entry name" value="dcm"/>
    <property type="match status" value="1"/>
</dbReference>
<dbReference type="PROSITE" id="PS51679">
    <property type="entry name" value="SAM_MT_C5"/>
    <property type="match status" value="1"/>
</dbReference>
<gene>
    <name evidence="8" type="ordered locus">Desde_0545</name>
</gene>
<dbReference type="SUPFAM" id="SSF53335">
    <property type="entry name" value="S-adenosyl-L-methionine-dependent methyltransferases"/>
    <property type="match status" value="1"/>
</dbReference>
<dbReference type="AlphaFoldDB" id="I4A4W9"/>
<evidence type="ECO:0000313" key="9">
    <source>
        <dbReference type="Proteomes" id="UP000006053"/>
    </source>
</evidence>
<dbReference type="InterPro" id="IPR029063">
    <property type="entry name" value="SAM-dependent_MTases_sf"/>
</dbReference>
<keyword evidence="4" id="KW-0680">Restriction system</keyword>
<keyword evidence="3 5" id="KW-0949">S-adenosyl-L-methionine</keyword>